<organism evidence="2 3">
    <name type="scientific">Amycolatopsis coloradensis</name>
    <dbReference type="NCBI Taxonomy" id="76021"/>
    <lineage>
        <taxon>Bacteria</taxon>
        <taxon>Bacillati</taxon>
        <taxon>Actinomycetota</taxon>
        <taxon>Actinomycetes</taxon>
        <taxon>Pseudonocardiales</taxon>
        <taxon>Pseudonocardiaceae</taxon>
        <taxon>Amycolatopsis</taxon>
    </lineage>
</organism>
<evidence type="ECO:0000256" key="1">
    <source>
        <dbReference type="SAM" id="MobiDB-lite"/>
    </source>
</evidence>
<feature type="region of interest" description="Disordered" evidence="1">
    <location>
        <begin position="44"/>
        <end position="74"/>
    </location>
</feature>
<dbReference type="Proteomes" id="UP000187486">
    <property type="component" value="Unassembled WGS sequence"/>
</dbReference>
<comment type="caution">
    <text evidence="2">The sequence shown here is derived from an EMBL/GenBank/DDBJ whole genome shotgun (WGS) entry which is preliminary data.</text>
</comment>
<dbReference type="EMBL" id="MQUQ01000010">
    <property type="protein sequence ID" value="OLZ50709.1"/>
    <property type="molecule type" value="Genomic_DNA"/>
</dbReference>
<sequence>MYLCLVSAGIVAWSHTLINGRFGTLNAPNRPLIKLVPITTPWTRNRAGKIPDVQRPESSPPDHTGNPHKLHTRG</sequence>
<accession>A0A1R0KS91</accession>
<reference evidence="2 3" key="1">
    <citation type="submission" date="2016-01" db="EMBL/GenBank/DDBJ databases">
        <title>Amycolatopsis coloradensis genome sequencing and assembly.</title>
        <authorList>
            <person name="Mayilraj S."/>
        </authorList>
    </citation>
    <scope>NUCLEOTIDE SEQUENCE [LARGE SCALE GENOMIC DNA]</scope>
    <source>
        <strain evidence="2 3">DSM 44225</strain>
    </source>
</reference>
<evidence type="ECO:0000313" key="2">
    <source>
        <dbReference type="EMBL" id="OLZ50709.1"/>
    </source>
</evidence>
<protein>
    <submittedName>
        <fullName evidence="2">Uncharacterized protein</fullName>
    </submittedName>
</protein>
<name>A0A1R0KS91_9PSEU</name>
<dbReference type="AlphaFoldDB" id="A0A1R0KS91"/>
<evidence type="ECO:0000313" key="3">
    <source>
        <dbReference type="Proteomes" id="UP000187486"/>
    </source>
</evidence>
<proteinExistence type="predicted"/>
<gene>
    <name evidence="2" type="ORF">BS329_20125</name>
</gene>
<keyword evidence="3" id="KW-1185">Reference proteome</keyword>
<dbReference type="STRING" id="76021.BS329_20125"/>